<gene>
    <name evidence="1" type="ORF">TUM18999_19530</name>
    <name evidence="2" type="ORF">TUM20286_15580</name>
</gene>
<evidence type="ECO:0000313" key="1">
    <source>
        <dbReference type="EMBL" id="BCG23762.1"/>
    </source>
</evidence>
<dbReference type="RefSeq" id="WP_173173982.1">
    <property type="nucleotide sequence ID" value="NZ_AP023189.1"/>
</dbReference>
<keyword evidence="4" id="KW-1185">Reference proteome</keyword>
<evidence type="ECO:0008006" key="5">
    <source>
        <dbReference type="Google" id="ProtNLM"/>
    </source>
</evidence>
<sequence length="91" mass="10351">MKITLVKKVLADGQDCAKCKDVQRLLERGGHLQRIDRVMVADERNPASAGWMVAQHYGVDTAPFFVVRHDDGSEQVYTVFHEFLHQVLEAQ</sequence>
<proteinExistence type="predicted"/>
<protein>
    <recommendedName>
        <fullName evidence="5">Glutaredoxin</fullName>
    </recommendedName>
</protein>
<evidence type="ECO:0000313" key="4">
    <source>
        <dbReference type="Proteomes" id="UP001054892"/>
    </source>
</evidence>
<name>A0A6J4E1X9_9PSED</name>
<accession>A0A6J4E1X9</accession>
<dbReference type="EMBL" id="AP023189">
    <property type="protein sequence ID" value="BCG23762.1"/>
    <property type="molecule type" value="Genomic_DNA"/>
</dbReference>
<evidence type="ECO:0000313" key="2">
    <source>
        <dbReference type="EMBL" id="GJN51806.1"/>
    </source>
</evidence>
<evidence type="ECO:0000313" key="3">
    <source>
        <dbReference type="Proteomes" id="UP000509383"/>
    </source>
</evidence>
<dbReference type="KEGG" id="ptw:TUM18999_19530"/>
<dbReference type="AlphaFoldDB" id="A0A6J4E1X9"/>
<dbReference type="Proteomes" id="UP000509383">
    <property type="component" value="Chromosome"/>
</dbReference>
<organism evidence="1 3">
    <name type="scientific">Pseudomonas tohonis</name>
    <dbReference type="NCBI Taxonomy" id="2725477"/>
    <lineage>
        <taxon>Bacteria</taxon>
        <taxon>Pseudomonadati</taxon>
        <taxon>Pseudomonadota</taxon>
        <taxon>Gammaproteobacteria</taxon>
        <taxon>Pseudomonadales</taxon>
        <taxon>Pseudomonadaceae</taxon>
        <taxon>Pseudomonas</taxon>
    </lineage>
</organism>
<dbReference type="EMBL" id="BQKM01000002">
    <property type="protein sequence ID" value="GJN51806.1"/>
    <property type="molecule type" value="Genomic_DNA"/>
</dbReference>
<reference evidence="1 3" key="1">
    <citation type="submission" date="2020-05" db="EMBL/GenBank/DDBJ databases">
        <title>Characterization of novel class B3 metallo-beta-lactamase from novel Pseudomonas species.</title>
        <authorList>
            <person name="Yamada K."/>
            <person name="Aoki K."/>
            <person name="Ishii Y."/>
        </authorList>
    </citation>
    <scope>NUCLEOTIDE SEQUENCE [LARGE SCALE GENOMIC DNA]</scope>
    <source>
        <strain evidence="1 3">TUM18999</strain>
        <strain evidence="2 4">TUM20286</strain>
    </source>
</reference>
<dbReference type="Proteomes" id="UP001054892">
    <property type="component" value="Unassembled WGS sequence"/>
</dbReference>